<protein>
    <submittedName>
        <fullName evidence="1">Uncharacterized protein</fullName>
    </submittedName>
</protein>
<sequence length="56" mass="6532">MGRPKIDVEREPFTTSIQTDILDQIRILVRILAIARRCSINVIIEELFSQYIAENE</sequence>
<dbReference type="EMBL" id="FQXM01000004">
    <property type="protein sequence ID" value="SHH36671.1"/>
    <property type="molecule type" value="Genomic_DNA"/>
</dbReference>
<reference evidence="1 2" key="1">
    <citation type="submission" date="2016-11" db="EMBL/GenBank/DDBJ databases">
        <authorList>
            <person name="Jaros S."/>
            <person name="Januszkiewicz K."/>
            <person name="Wedrychowicz H."/>
        </authorList>
    </citation>
    <scope>NUCLEOTIDE SEQUENCE [LARGE SCALE GENOMIC DNA]</scope>
    <source>
        <strain evidence="1 2">DSM 8605</strain>
    </source>
</reference>
<evidence type="ECO:0000313" key="1">
    <source>
        <dbReference type="EMBL" id="SHH36671.1"/>
    </source>
</evidence>
<accession>A0A1M5SDX7</accession>
<dbReference type="STRING" id="1121316.SAMN02745207_00885"/>
<organism evidence="1 2">
    <name type="scientific">Clostridium grantii DSM 8605</name>
    <dbReference type="NCBI Taxonomy" id="1121316"/>
    <lineage>
        <taxon>Bacteria</taxon>
        <taxon>Bacillati</taxon>
        <taxon>Bacillota</taxon>
        <taxon>Clostridia</taxon>
        <taxon>Eubacteriales</taxon>
        <taxon>Clostridiaceae</taxon>
        <taxon>Clostridium</taxon>
    </lineage>
</organism>
<dbReference type="RefSeq" id="WP_159434046.1">
    <property type="nucleotide sequence ID" value="NZ_FQXM01000004.1"/>
</dbReference>
<evidence type="ECO:0000313" key="2">
    <source>
        <dbReference type="Proteomes" id="UP000184447"/>
    </source>
</evidence>
<dbReference type="Proteomes" id="UP000184447">
    <property type="component" value="Unassembled WGS sequence"/>
</dbReference>
<name>A0A1M5SDX7_9CLOT</name>
<dbReference type="AlphaFoldDB" id="A0A1M5SDX7"/>
<proteinExistence type="predicted"/>
<gene>
    <name evidence="1" type="ORF">SAMN02745207_00885</name>
</gene>
<keyword evidence="2" id="KW-1185">Reference proteome</keyword>